<keyword evidence="2" id="KW-0813">Transport</keyword>
<proteinExistence type="inferred from homology"/>
<dbReference type="PANTHER" id="PTHR42711:SF5">
    <property type="entry name" value="ABC TRANSPORTER ATP-BINDING PROTEIN NATA"/>
    <property type="match status" value="1"/>
</dbReference>
<dbReference type="AlphaFoldDB" id="A0A1H0VSH1"/>
<accession>A0A1H0VSH1</accession>
<dbReference type="SUPFAM" id="SSF52540">
    <property type="entry name" value="P-loop containing nucleoside triphosphate hydrolases"/>
    <property type="match status" value="1"/>
</dbReference>
<dbReference type="InterPro" id="IPR003593">
    <property type="entry name" value="AAA+_ATPase"/>
</dbReference>
<dbReference type="RefSeq" id="WP_090856020.1">
    <property type="nucleotide sequence ID" value="NZ_FNJU01000007.1"/>
</dbReference>
<dbReference type="InterPro" id="IPR025302">
    <property type="entry name" value="DrrA1/2-like_C"/>
</dbReference>
<keyword evidence="4 6" id="KW-0067">ATP-binding</keyword>
<dbReference type="InterPro" id="IPR027417">
    <property type="entry name" value="P-loop_NTPase"/>
</dbReference>
<dbReference type="OrthoDB" id="9804819at2"/>
<evidence type="ECO:0000313" key="7">
    <source>
        <dbReference type="Proteomes" id="UP000199159"/>
    </source>
</evidence>
<dbReference type="PANTHER" id="PTHR42711">
    <property type="entry name" value="ABC TRANSPORTER ATP-BINDING PROTEIN"/>
    <property type="match status" value="1"/>
</dbReference>
<evidence type="ECO:0000256" key="3">
    <source>
        <dbReference type="ARBA" id="ARBA00022741"/>
    </source>
</evidence>
<dbReference type="Pfam" id="PF13732">
    <property type="entry name" value="DrrA1-3_C"/>
    <property type="match status" value="1"/>
</dbReference>
<dbReference type="Pfam" id="PF00005">
    <property type="entry name" value="ABC_tran"/>
    <property type="match status" value="1"/>
</dbReference>
<evidence type="ECO:0000256" key="4">
    <source>
        <dbReference type="ARBA" id="ARBA00022840"/>
    </source>
</evidence>
<dbReference type="InterPro" id="IPR017871">
    <property type="entry name" value="ABC_transporter-like_CS"/>
</dbReference>
<dbReference type="InterPro" id="IPR050763">
    <property type="entry name" value="ABC_transporter_ATP-binding"/>
</dbReference>
<dbReference type="GO" id="GO:0005524">
    <property type="term" value="F:ATP binding"/>
    <property type="evidence" value="ECO:0007669"/>
    <property type="project" value="UniProtKB-KW"/>
</dbReference>
<name>A0A1H0VSH1_9BACI</name>
<dbReference type="Gene3D" id="3.40.50.300">
    <property type="entry name" value="P-loop containing nucleotide triphosphate hydrolases"/>
    <property type="match status" value="1"/>
</dbReference>
<organism evidence="6 7">
    <name type="scientific">Litchfieldia salsa</name>
    <dbReference type="NCBI Taxonomy" id="930152"/>
    <lineage>
        <taxon>Bacteria</taxon>
        <taxon>Bacillati</taxon>
        <taxon>Bacillota</taxon>
        <taxon>Bacilli</taxon>
        <taxon>Bacillales</taxon>
        <taxon>Bacillaceae</taxon>
        <taxon>Litchfieldia</taxon>
    </lineage>
</organism>
<evidence type="ECO:0000256" key="1">
    <source>
        <dbReference type="ARBA" id="ARBA00005417"/>
    </source>
</evidence>
<keyword evidence="3" id="KW-0547">Nucleotide-binding</keyword>
<protein>
    <submittedName>
        <fullName evidence="6">ABC-2 type transport system ATP-binding protein</fullName>
    </submittedName>
</protein>
<evidence type="ECO:0000256" key="2">
    <source>
        <dbReference type="ARBA" id="ARBA00022448"/>
    </source>
</evidence>
<dbReference type="PROSITE" id="PS00211">
    <property type="entry name" value="ABC_TRANSPORTER_1"/>
    <property type="match status" value="1"/>
</dbReference>
<sequence length="301" mass="33340">MSLLKVTNLTKKFGKFTALDGVSFEVNKGEILGFIGPNGAGKSTTIRVLLGILKATSGDVQVFNKDAWKDAVDIHKRIAYVPGDVNLWPNLTGGEVIDLFLKLNGNVDKVKRDELIKRFDLDPSKKCRTYSKGNRQKVALVAAFATEADLFILDEPTSGLDPLMEKVFQECVLDVKKQGKSVLLSSHILSEVEKLCDRVTIIRQGKIIESGTLNELRHLTRTQMTVEATQPITGLGEVEGVHELEESKHSYRFQVDGDSMDAVIKHISQYGIIRLESTPPTLEDLFMRHYEGVVDKGVGGE</sequence>
<dbReference type="STRING" id="930152.SAMN05216565_107207"/>
<dbReference type="PROSITE" id="PS50893">
    <property type="entry name" value="ABC_TRANSPORTER_2"/>
    <property type="match status" value="1"/>
</dbReference>
<reference evidence="7" key="1">
    <citation type="submission" date="2016-10" db="EMBL/GenBank/DDBJ databases">
        <authorList>
            <person name="Varghese N."/>
            <person name="Submissions S."/>
        </authorList>
    </citation>
    <scope>NUCLEOTIDE SEQUENCE [LARGE SCALE GENOMIC DNA]</scope>
    <source>
        <strain evidence="7">IBRC-M10078</strain>
    </source>
</reference>
<dbReference type="EMBL" id="FNJU01000007">
    <property type="protein sequence ID" value="SDP81532.1"/>
    <property type="molecule type" value="Genomic_DNA"/>
</dbReference>
<evidence type="ECO:0000313" key="6">
    <source>
        <dbReference type="EMBL" id="SDP81532.1"/>
    </source>
</evidence>
<comment type="similarity">
    <text evidence="1">Belongs to the ABC transporter superfamily.</text>
</comment>
<dbReference type="CDD" id="cd03230">
    <property type="entry name" value="ABC_DR_subfamily_A"/>
    <property type="match status" value="1"/>
</dbReference>
<dbReference type="SMART" id="SM00382">
    <property type="entry name" value="AAA"/>
    <property type="match status" value="1"/>
</dbReference>
<keyword evidence="7" id="KW-1185">Reference proteome</keyword>
<dbReference type="GO" id="GO:0016887">
    <property type="term" value="F:ATP hydrolysis activity"/>
    <property type="evidence" value="ECO:0007669"/>
    <property type="project" value="InterPro"/>
</dbReference>
<evidence type="ECO:0000259" key="5">
    <source>
        <dbReference type="PROSITE" id="PS50893"/>
    </source>
</evidence>
<dbReference type="InterPro" id="IPR003439">
    <property type="entry name" value="ABC_transporter-like_ATP-bd"/>
</dbReference>
<dbReference type="Proteomes" id="UP000199159">
    <property type="component" value="Unassembled WGS sequence"/>
</dbReference>
<feature type="domain" description="ABC transporter" evidence="5">
    <location>
        <begin position="4"/>
        <end position="229"/>
    </location>
</feature>
<gene>
    <name evidence="6" type="ORF">SAMN05216565_107207</name>
</gene>